<protein>
    <submittedName>
        <fullName evidence="1">Uncharacterized protein</fullName>
    </submittedName>
</protein>
<proteinExistence type="predicted"/>
<evidence type="ECO:0000313" key="1">
    <source>
        <dbReference type="EMBL" id="KAG5605869.1"/>
    </source>
</evidence>
<dbReference type="AlphaFoldDB" id="A0A9J5Z126"/>
<dbReference type="EMBL" id="JACXVP010000005">
    <property type="protein sequence ID" value="KAG5605869.1"/>
    <property type="molecule type" value="Genomic_DNA"/>
</dbReference>
<comment type="caution">
    <text evidence="1">The sequence shown here is derived from an EMBL/GenBank/DDBJ whole genome shotgun (WGS) entry which is preliminary data.</text>
</comment>
<dbReference type="Proteomes" id="UP000824120">
    <property type="component" value="Chromosome 5"/>
</dbReference>
<gene>
    <name evidence="1" type="ORF">H5410_027361</name>
</gene>
<reference evidence="1 2" key="1">
    <citation type="submission" date="2020-09" db="EMBL/GenBank/DDBJ databases">
        <title>De no assembly of potato wild relative species, Solanum commersonii.</title>
        <authorList>
            <person name="Cho K."/>
        </authorList>
    </citation>
    <scope>NUCLEOTIDE SEQUENCE [LARGE SCALE GENOMIC DNA]</scope>
    <source>
        <strain evidence="1">LZ3.2</strain>
        <tissue evidence="1">Leaf</tissue>
    </source>
</reference>
<sequence>MCHFSNFELTPTFEEIASFTGFRMRLHHQKHVAPRGISINKFFQQLNICKVKSESLDKGFLGTMVFPRRGRKTNIPLAGVVNVFIEKKNYTIVQMILANIHRTLTVFQKRETFL</sequence>
<keyword evidence="2" id="KW-1185">Reference proteome</keyword>
<organism evidence="1 2">
    <name type="scientific">Solanum commersonii</name>
    <name type="common">Commerson's wild potato</name>
    <name type="synonym">Commerson's nightshade</name>
    <dbReference type="NCBI Taxonomy" id="4109"/>
    <lineage>
        <taxon>Eukaryota</taxon>
        <taxon>Viridiplantae</taxon>
        <taxon>Streptophyta</taxon>
        <taxon>Embryophyta</taxon>
        <taxon>Tracheophyta</taxon>
        <taxon>Spermatophyta</taxon>
        <taxon>Magnoliopsida</taxon>
        <taxon>eudicotyledons</taxon>
        <taxon>Gunneridae</taxon>
        <taxon>Pentapetalae</taxon>
        <taxon>asterids</taxon>
        <taxon>lamiids</taxon>
        <taxon>Solanales</taxon>
        <taxon>Solanaceae</taxon>
        <taxon>Solanoideae</taxon>
        <taxon>Solaneae</taxon>
        <taxon>Solanum</taxon>
    </lineage>
</organism>
<evidence type="ECO:0000313" key="2">
    <source>
        <dbReference type="Proteomes" id="UP000824120"/>
    </source>
</evidence>
<name>A0A9J5Z126_SOLCO</name>
<accession>A0A9J5Z126</accession>
<dbReference type="OrthoDB" id="1291298at2759"/>